<accession>A0A511DTQ1</accession>
<dbReference type="SMART" id="SM00880">
    <property type="entry name" value="CHAD"/>
    <property type="match status" value="1"/>
</dbReference>
<name>A0A511DTQ1_LENKE</name>
<dbReference type="Proteomes" id="UP000321893">
    <property type="component" value="Unassembled WGS sequence"/>
</dbReference>
<dbReference type="EMBL" id="BJVK01000010">
    <property type="protein sequence ID" value="GEL28211.1"/>
    <property type="molecule type" value="Genomic_DNA"/>
</dbReference>
<dbReference type="PROSITE" id="PS51708">
    <property type="entry name" value="CHAD"/>
    <property type="match status" value="1"/>
</dbReference>
<dbReference type="AlphaFoldDB" id="A0A511DTQ1"/>
<protein>
    <submittedName>
        <fullName evidence="1">Uncharacterized protein</fullName>
    </submittedName>
</protein>
<gene>
    <name evidence="1" type="ORF">LKE01_10310</name>
</gene>
<evidence type="ECO:0000313" key="1">
    <source>
        <dbReference type="EMBL" id="GEL28211.1"/>
    </source>
</evidence>
<organism evidence="1 2">
    <name type="scientific">Lentilactobacillus kefiri</name>
    <name type="common">Lactobacillus kefiri</name>
    <dbReference type="NCBI Taxonomy" id="33962"/>
    <lineage>
        <taxon>Bacteria</taxon>
        <taxon>Bacillati</taxon>
        <taxon>Bacillota</taxon>
        <taxon>Bacilli</taxon>
        <taxon>Lactobacillales</taxon>
        <taxon>Lactobacillaceae</taxon>
        <taxon>Lentilactobacillus</taxon>
    </lineage>
</organism>
<dbReference type="STRING" id="1423764.FC95_GL000146"/>
<dbReference type="GeneID" id="71566769"/>
<proteinExistence type="predicted"/>
<keyword evidence="2" id="KW-1185">Reference proteome</keyword>
<dbReference type="Gene3D" id="1.40.20.10">
    <property type="entry name" value="CHAD domain"/>
    <property type="match status" value="1"/>
</dbReference>
<dbReference type="RefSeq" id="WP_054769091.1">
    <property type="nucleotide sequence ID" value="NZ_BJVK01000010.1"/>
</dbReference>
<dbReference type="InterPro" id="IPR038186">
    <property type="entry name" value="CHAD_dom_sf"/>
</dbReference>
<reference evidence="1" key="1">
    <citation type="submission" date="2019-07" db="EMBL/GenBank/DDBJ databases">
        <title>Whole genome shotgun sequence of Lactobacillus kefiri NBRC 15888.</title>
        <authorList>
            <person name="Hosoyama A."/>
            <person name="Uohara A."/>
            <person name="Ohji S."/>
            <person name="Ichikawa N."/>
        </authorList>
    </citation>
    <scope>NUCLEOTIDE SEQUENCE [LARGE SCALE GENOMIC DNA]</scope>
    <source>
        <strain evidence="1">NBRC 15888</strain>
    </source>
</reference>
<comment type="caution">
    <text evidence="1">The sequence shown here is derived from an EMBL/GenBank/DDBJ whole genome shotgun (WGS) entry which is preliminary data.</text>
</comment>
<dbReference type="InterPro" id="IPR007899">
    <property type="entry name" value="CHAD_dom"/>
</dbReference>
<dbReference type="PANTHER" id="PTHR39339">
    <property type="entry name" value="SLR1444 PROTEIN"/>
    <property type="match status" value="1"/>
</dbReference>
<evidence type="ECO:0000313" key="2">
    <source>
        <dbReference type="Proteomes" id="UP000321893"/>
    </source>
</evidence>
<dbReference type="OrthoDB" id="2388260at2"/>
<dbReference type="Pfam" id="PF05235">
    <property type="entry name" value="CHAD"/>
    <property type="match status" value="1"/>
</dbReference>
<sequence>MASIQSILHDRYQSILVENIRYLNNPYDPDRTHDLRVTIRTLRGLVKFLKRRIDPAVYESIDSNLSRAATLFNTLRELDVLIEQAGEYAYHHPEEGRGYRHLFTVLRDSRQQEMERTLSDQEHHAFENELTEVHKQIFDLKFNQTSNWHQYISKELNRRNHKLIKMYDKLDFKNYPEVHHVRKRSKTLRYASVNFAEFAANKAEKSAKLAKSIQDDTGTITDAHVNYMRLRQLANAVTKDADKQLLLKIADEQLKKFK</sequence>
<dbReference type="PANTHER" id="PTHR39339:SF1">
    <property type="entry name" value="CHAD DOMAIN-CONTAINING PROTEIN"/>
    <property type="match status" value="1"/>
</dbReference>